<feature type="domain" description="5'-3' DNA helicase ZGRF1-like N-terminal" evidence="2">
    <location>
        <begin position="15"/>
        <end position="94"/>
    </location>
</feature>
<feature type="compositionally biased region" description="Basic and acidic residues" evidence="1">
    <location>
        <begin position="453"/>
        <end position="468"/>
    </location>
</feature>
<evidence type="ECO:0000256" key="1">
    <source>
        <dbReference type="SAM" id="MobiDB-lite"/>
    </source>
</evidence>
<dbReference type="Pfam" id="PF10382">
    <property type="entry name" value="ZGRF1-like_N"/>
    <property type="match status" value="1"/>
</dbReference>
<reference evidence="3 4" key="1">
    <citation type="journal article" date="2013" name="PLoS Genet.">
        <title>Genomic mechanisms accounting for the adaptation to parasitism in nematode-trapping fungi.</title>
        <authorList>
            <person name="Meerupati T."/>
            <person name="Andersson K.M."/>
            <person name="Friman E."/>
            <person name="Kumar D."/>
            <person name="Tunlid A."/>
            <person name="Ahren D."/>
        </authorList>
    </citation>
    <scope>NUCLEOTIDE SEQUENCE [LARGE SCALE GENOMIC DNA]</scope>
    <source>
        <strain evidence="3 4">CBS 200.50</strain>
    </source>
</reference>
<feature type="compositionally biased region" description="Basic and acidic residues" evidence="1">
    <location>
        <begin position="499"/>
        <end position="526"/>
    </location>
</feature>
<feature type="compositionally biased region" description="Low complexity" evidence="1">
    <location>
        <begin position="268"/>
        <end position="279"/>
    </location>
</feature>
<dbReference type="GO" id="GO:0035861">
    <property type="term" value="C:site of double-strand break"/>
    <property type="evidence" value="ECO:0007669"/>
    <property type="project" value="TreeGrafter"/>
</dbReference>
<dbReference type="Proteomes" id="UP000015100">
    <property type="component" value="Unassembled WGS sequence"/>
</dbReference>
<reference evidence="4" key="2">
    <citation type="submission" date="2013-04" db="EMBL/GenBank/DDBJ databases">
        <title>Genomic mechanisms accounting for the adaptation to parasitism in nematode-trapping fungi.</title>
        <authorList>
            <person name="Ahren D.G."/>
        </authorList>
    </citation>
    <scope>NUCLEOTIDE SEQUENCE [LARGE SCALE GENOMIC DNA]</scope>
    <source>
        <strain evidence="4">CBS 200.50</strain>
    </source>
</reference>
<feature type="compositionally biased region" description="Basic and acidic residues" evidence="1">
    <location>
        <begin position="538"/>
        <end position="548"/>
    </location>
</feature>
<gene>
    <name evidence="3" type="ORF">H072_6035</name>
</gene>
<dbReference type="OMA" id="LWTADKY"/>
<evidence type="ECO:0000313" key="3">
    <source>
        <dbReference type="EMBL" id="EPS40157.1"/>
    </source>
</evidence>
<sequence length="685" mass="75906">MSFSSIPLSSQSAPIDEYVVLWTADKYKKLKKWHDGYLRYHTFNKRLMVYDHMMNKVCDKFLPEPEPIDVGDELIFDNHLITIEDVKGRQAQDLRPLFEKTVDRRSERSKTATPVRKVSAEAVTGQSPSPALLRTIRSRPPTGDVHPVYPSSLSRPPTVEPSVPPSVVPQKRTAQGPPKVQKIVYPPFSVPKLKNSPATSSKDALATPSRPPKPAAQARKKPSPREPEEPAAEVQLPTGLHIAKDIFEADENEDLEMLELDLDGSDFAARPKPKAGARPNAPPPFKPPVKPPVPKQNAPVQKQTKPEEKRKKTPTPPQEDIPEAPESPGPIAPIETILDTPIQTEVTSARSPARRRTITPCQPSPTTNIAPVIFSSSSQFNIPSQAKSPSPEPSPEPVNPSAEELPPKRLTLSSASSRNKRRLLCGPSGRVSIGDTESVPARPVSTLSILDTFPKDGLSDRPPAERSTKKAKRKAPLDAAENTSAKMTKQRPYKAPPKKSPESNDVDVKLEDPAELGAAERPEPVKKPRTPVNNIDPPRIKQEPRDDMLDMEISDAEQPKLEERRPEPIVPNNRMRKEKKSSLQIFSSDDDELDDPKTGIAPKKVDAVKQVSKRSGWSRRPPLSDFDSSDSSDEFEMLRSSAIPKGLVEESRNRIQMRQQRVPETSRVWMENEGVVGTVPGQVHR</sequence>
<evidence type="ECO:0000313" key="4">
    <source>
        <dbReference type="Proteomes" id="UP000015100"/>
    </source>
</evidence>
<feature type="compositionally biased region" description="Polar residues" evidence="1">
    <location>
        <begin position="341"/>
        <end position="350"/>
    </location>
</feature>
<feature type="compositionally biased region" description="Acidic residues" evidence="1">
    <location>
        <begin position="248"/>
        <end position="264"/>
    </location>
</feature>
<proteinExistence type="predicted"/>
<dbReference type="EMBL" id="AQGS01000434">
    <property type="protein sequence ID" value="EPS40157.1"/>
    <property type="molecule type" value="Genomic_DNA"/>
</dbReference>
<feature type="compositionally biased region" description="Pro residues" evidence="1">
    <location>
        <begin position="158"/>
        <end position="167"/>
    </location>
</feature>
<feature type="region of interest" description="Disordered" evidence="1">
    <location>
        <begin position="103"/>
        <end position="637"/>
    </location>
</feature>
<dbReference type="OrthoDB" id="6513042at2759"/>
<dbReference type="InterPro" id="IPR018838">
    <property type="entry name" value="ZGRF1-like_N"/>
</dbReference>
<comment type="caution">
    <text evidence="3">The sequence shown here is derived from an EMBL/GenBank/DDBJ whole genome shotgun (WGS) entry which is preliminary data.</text>
</comment>
<dbReference type="HOGENOM" id="CLU_437404_0_0_1"/>
<accession>S8BXU7</accession>
<dbReference type="PANTHER" id="PTHR28535:SF1">
    <property type="entry name" value="PROTEIN ZGRF1"/>
    <property type="match status" value="1"/>
</dbReference>
<organism evidence="3 4">
    <name type="scientific">Dactylellina haptotyla (strain CBS 200.50)</name>
    <name type="common">Nematode-trapping fungus</name>
    <name type="synonym">Monacrosporium haptotylum</name>
    <dbReference type="NCBI Taxonomy" id="1284197"/>
    <lineage>
        <taxon>Eukaryota</taxon>
        <taxon>Fungi</taxon>
        <taxon>Dikarya</taxon>
        <taxon>Ascomycota</taxon>
        <taxon>Pezizomycotina</taxon>
        <taxon>Orbiliomycetes</taxon>
        <taxon>Orbiliales</taxon>
        <taxon>Orbiliaceae</taxon>
        <taxon>Dactylellina</taxon>
    </lineage>
</organism>
<feature type="compositionally biased region" description="Pro residues" evidence="1">
    <location>
        <begin position="280"/>
        <end position="294"/>
    </location>
</feature>
<feature type="compositionally biased region" description="Polar residues" evidence="1">
    <location>
        <begin position="359"/>
        <end position="387"/>
    </location>
</feature>
<dbReference type="eggNOG" id="ENOG502S77U">
    <property type="taxonomic scope" value="Eukaryota"/>
</dbReference>
<evidence type="ECO:0000259" key="2">
    <source>
        <dbReference type="Pfam" id="PF10382"/>
    </source>
</evidence>
<feature type="compositionally biased region" description="Pro residues" evidence="1">
    <location>
        <begin position="314"/>
        <end position="331"/>
    </location>
</feature>
<dbReference type="GO" id="GO:0006302">
    <property type="term" value="P:double-strand break repair"/>
    <property type="evidence" value="ECO:0007669"/>
    <property type="project" value="TreeGrafter"/>
</dbReference>
<feature type="compositionally biased region" description="Basic and acidic residues" evidence="1">
    <location>
        <begin position="557"/>
        <end position="567"/>
    </location>
</feature>
<protein>
    <recommendedName>
        <fullName evidence="2">5'-3' DNA helicase ZGRF1-like N-terminal domain-containing protein</fullName>
    </recommendedName>
</protein>
<dbReference type="GO" id="GO:0005634">
    <property type="term" value="C:nucleus"/>
    <property type="evidence" value="ECO:0007669"/>
    <property type="project" value="TreeGrafter"/>
</dbReference>
<dbReference type="AlphaFoldDB" id="S8BXU7"/>
<name>S8BXU7_DACHA</name>
<dbReference type="PANTHER" id="PTHR28535">
    <property type="entry name" value="ZINC FINGER GRF-TYPE CONTAINING 1"/>
    <property type="match status" value="1"/>
</dbReference>
<dbReference type="InterPro" id="IPR052800">
    <property type="entry name" value="DNA_Repair_Helicase_ZGRF1"/>
</dbReference>
<keyword evidence="4" id="KW-1185">Reference proteome</keyword>